<dbReference type="InParanoid" id="Q235X5"/>
<feature type="region of interest" description="Disordered" evidence="2">
    <location>
        <begin position="685"/>
        <end position="756"/>
    </location>
</feature>
<feature type="compositionally biased region" description="Low complexity" evidence="2">
    <location>
        <begin position="1507"/>
        <end position="1517"/>
    </location>
</feature>
<dbReference type="STRING" id="312017.Q235X5"/>
<dbReference type="Proteomes" id="UP000009168">
    <property type="component" value="Unassembled WGS sequence"/>
</dbReference>
<feature type="region of interest" description="Disordered" evidence="2">
    <location>
        <begin position="441"/>
        <end position="472"/>
    </location>
</feature>
<feature type="domain" description="Serine aminopeptidase S33" evidence="3">
    <location>
        <begin position="82"/>
        <end position="186"/>
    </location>
</feature>
<dbReference type="InterPro" id="IPR029058">
    <property type="entry name" value="AB_hydrolase_fold"/>
</dbReference>
<feature type="compositionally biased region" description="Basic and acidic residues" evidence="2">
    <location>
        <begin position="700"/>
        <end position="717"/>
    </location>
</feature>
<feature type="region of interest" description="Disordered" evidence="2">
    <location>
        <begin position="520"/>
        <end position="559"/>
    </location>
</feature>
<dbReference type="EMBL" id="GG662749">
    <property type="protein sequence ID" value="EAR92625.1"/>
    <property type="molecule type" value="Genomic_DNA"/>
</dbReference>
<keyword evidence="5" id="KW-1185">Reference proteome</keyword>
<proteinExistence type="predicted"/>
<sequence length="2084" mass="238156">MFSNYESLWKAFIRPTRQTYSEFDLGPSRQQFKEYRAYRQDIELKNRDNKIIKCSLFEPLHISKIVSNEAPGDSNRFPCIIYCHGNSGCRLDAVPYLDHFIQRGIGLFCFDFYGSGMSEGEYVTLGFREQNDLADIVKYLRDQPKITSLSLFGRSMGAVTTLLYASTDQDFAALVLDSPFSNLKQLALEVADQKISLPNFIIEGLLSIVNNSIQERAGFRLDQLDLTKIVGKIEIPAIFVTSAEDRLVKQEHPKKLQSLYKGPSQIKMITGDHNEERNATYKKQIADFFEEQISKYLQKKVSSEQKEIQQQDIQKYEQINMFQQQSSTARQERSVSSNSIPFSQNTLLQQNTKYIGSQQIQQNQNYNTANTYNRSTSALDLINNPQFNAAQSFNDNYKDNYSGNDSKYQNITQQAQEQQKKEQANNQPAYVTIDLFDRNVSNRSNEQPSQKPNQDAQYQNQQQQSQQNDGNISARSIKSYHQKSVSISSKIPDYYTLSNLNNNKLIDNSSSNTLRQQEINRIKGNEQRPHSEARYQQTSTNNQQTTISQLSNQSQQQQSNNNNLAFNVQNYIQNVSFNQAEGRYEVSNKSRPLNTQNSSSTSTLCKQTTIYTNEINTNSNTDLSKLLYINQNDISSIYQNTQSSTAGGNNTNQQNSNQDRQAVIDSKNKFDDFQNKQFFKTYDNVRNYKSSKSPTKKISPKNERSENGKVISEKLIKPNEYSQGGNKVHSISNLNMDSSEKNNLKQGPNNNSLKHTYNQIKNSNKISENNFEKNLEDNIRAHSKKLIYQKYQKKREFNPSTPENRQSTMQSVNDEFQEFEVINFSQDLKDDSTPGSKPRSNRNKEQFSHFKNFASQAQINLNNNQNQNTNEKQQNMNAQNENNQVKSENQLSYNQLSLNFLPKQQTLNNFANQPQYLLKSPRVEEKQVESLDQNQKDRVESSDEQSSDEGIVDKTVADKNKLNCIIETLGDISNVELDQELVKRVQFNHIDECSQNFGYEKSRVAAAYSHNTTYIQNKTADDLYHNQTANSFSISQNQLPSFNDAQGQTSTFNEFGMSRKKNVILEQMNTLLGKQNELLGINSYNQIDKNQNKYEGVKACASEDNENKKLIETLLSQNRNNYISNDSNKTTNYIPSISAVDSTSLIHTENDQISTNQKLQECQQNNKNLTSQQQIHEKEISQLYYLQGKSRPDQQNFEFQSQEPKSGLQMQKNTSQTHISIEKPLQNLNNQATVSTQITTSNSIANMNNKNNNTHNSQSNLLSNNPYNLDFVKQQSTESQYNYKYEVPSTNNNNTTTNNNYNSNQDNYNSNSAIDSSSNAQKDLNKINFTSFSNDQTLSFQSTQMTNNNKIITGTQTLRNSKVEQTVKVPRYYSSLDPSPTNCLQNKNPNNPQMQEYPSLDANKPDEVIEGGDSPNTKQQKAIRGYRDSSVPLPAKTSYQNVDFQTQYNISNTQNILSNNILAGYNINNQSTSNTNNVTKNTSLAQQYSLPIQQLAQFPNASFNIQQQQQPAIQTQQYHTRQQSAHLPPKYQNKAQNVDSSNQAGNVTNRQLQSNSAHHNHHQHSNSYAYSLNSNYNPILNNTISQYQTNSTAQQIYQTQPNSLQQPQQQQNNPQSSNNSLHSNSSSTSNISLGKNTQIQSTSNYHQHIQHNKPQSVDFGILQQNVTSQSTKNNQVQQKNNLFKIRPQNASIDADIQYYQDIINAVRNQYTYTNDKNSTEQNQNNTQTTQNNLTEKNYEQSEALQKEKYPIIGSNNDNFQRKKPTQIELVDKEQQQAYLVNSPLSQKKQQHAMAEQITNSRSNMLKLQMSKQINDQLFIMDNTQKQQQDSILQFKPSSFQNQYSQNTDLAVSPIRPQVSTKPSEIKQMQGNHFNNFDVSSFQAKTNNSNSQQNLSTNTLNNLPNLEVKHKNQLQIAPQQLTSQQNSSTGQTVIYTTPIQIKNQLPNNQSIQCQTNFQKQQQFVSINQLLKNQTHSNEAGQSQNSTELQQQQSQQQASGKTNLGLPPQYNSNSSGQLNSQFSFTPSYSQKITNYSGNNSTTDVLSKFKHFTANSSLRNSIENSKINLNFQYYQNQQHKDQQNKNE</sequence>
<feature type="region of interest" description="Disordered" evidence="2">
    <location>
        <begin position="1843"/>
        <end position="1862"/>
    </location>
</feature>
<evidence type="ECO:0000259" key="3">
    <source>
        <dbReference type="Pfam" id="PF12146"/>
    </source>
</evidence>
<dbReference type="GO" id="GO:0016787">
    <property type="term" value="F:hydrolase activity"/>
    <property type="evidence" value="ECO:0007669"/>
    <property type="project" value="UniProtKB-KW"/>
</dbReference>
<feature type="compositionally biased region" description="Low complexity" evidence="2">
    <location>
        <begin position="1980"/>
        <end position="1997"/>
    </location>
</feature>
<feature type="region of interest" description="Disordered" evidence="2">
    <location>
        <begin position="1973"/>
        <end position="2020"/>
    </location>
</feature>
<evidence type="ECO:0000313" key="5">
    <source>
        <dbReference type="Proteomes" id="UP000009168"/>
    </source>
</evidence>
<feature type="compositionally biased region" description="Basic and acidic residues" evidence="2">
    <location>
        <begin position="923"/>
        <end position="941"/>
    </location>
</feature>
<evidence type="ECO:0000313" key="4">
    <source>
        <dbReference type="EMBL" id="EAR92625.1"/>
    </source>
</evidence>
<evidence type="ECO:0000256" key="1">
    <source>
        <dbReference type="SAM" id="Coils"/>
    </source>
</evidence>
<evidence type="ECO:0000256" key="2">
    <source>
        <dbReference type="SAM" id="MobiDB-lite"/>
    </source>
</evidence>
<dbReference type="PANTHER" id="PTHR43358">
    <property type="entry name" value="ALPHA/BETA-HYDROLASE"/>
    <property type="match status" value="1"/>
</dbReference>
<organism evidence="4 5">
    <name type="scientific">Tetrahymena thermophila (strain SB210)</name>
    <dbReference type="NCBI Taxonomy" id="312017"/>
    <lineage>
        <taxon>Eukaryota</taxon>
        <taxon>Sar</taxon>
        <taxon>Alveolata</taxon>
        <taxon>Ciliophora</taxon>
        <taxon>Intramacronucleata</taxon>
        <taxon>Oligohymenophorea</taxon>
        <taxon>Hymenostomatida</taxon>
        <taxon>Tetrahymenina</taxon>
        <taxon>Tetrahymenidae</taxon>
        <taxon>Tetrahymena</taxon>
    </lineage>
</organism>
<gene>
    <name evidence="4" type="ORF">TTHERM_00094160</name>
</gene>
<feature type="region of interest" description="Disordered" evidence="2">
    <location>
        <begin position="1373"/>
        <end position="1396"/>
    </location>
</feature>
<feature type="region of interest" description="Disordered" evidence="2">
    <location>
        <begin position="322"/>
        <end position="341"/>
    </location>
</feature>
<dbReference type="Gene3D" id="3.40.50.1820">
    <property type="entry name" value="alpha/beta hydrolase"/>
    <property type="match status" value="1"/>
</dbReference>
<feature type="compositionally biased region" description="Polar residues" evidence="2">
    <location>
        <begin position="744"/>
        <end position="756"/>
    </location>
</feature>
<dbReference type="SUPFAM" id="SSF53474">
    <property type="entry name" value="alpha/beta-Hydrolases"/>
    <property type="match status" value="1"/>
</dbReference>
<feature type="compositionally biased region" description="Polar residues" evidence="2">
    <location>
        <begin position="720"/>
        <end position="737"/>
    </location>
</feature>
<feature type="compositionally biased region" description="Low complexity" evidence="2">
    <location>
        <begin position="536"/>
        <end position="559"/>
    </location>
</feature>
<feature type="region of interest" description="Disordered" evidence="2">
    <location>
        <begin position="923"/>
        <end position="952"/>
    </location>
</feature>
<feature type="region of interest" description="Disordered" evidence="2">
    <location>
        <begin position="1507"/>
        <end position="1527"/>
    </location>
</feature>
<feature type="region of interest" description="Disordered" evidence="2">
    <location>
        <begin position="1287"/>
        <end position="1317"/>
    </location>
</feature>
<dbReference type="InterPro" id="IPR052920">
    <property type="entry name" value="DNA-binding_regulatory"/>
</dbReference>
<dbReference type="OrthoDB" id="324904at2759"/>
<dbReference type="RefSeq" id="XP_001012870.1">
    <property type="nucleotide sequence ID" value="XM_001012870.1"/>
</dbReference>
<feature type="region of interest" description="Disordered" evidence="2">
    <location>
        <begin position="824"/>
        <end position="844"/>
    </location>
</feature>
<feature type="compositionally biased region" description="Polar residues" evidence="2">
    <location>
        <begin position="1193"/>
        <end position="1213"/>
    </location>
</feature>
<protein>
    <submittedName>
        <fullName evidence="4">Alpha/beta superfamily hydrolase</fullName>
    </submittedName>
</protein>
<feature type="compositionally biased region" description="Basic and acidic residues" evidence="2">
    <location>
        <begin position="520"/>
        <end position="533"/>
    </location>
</feature>
<feature type="compositionally biased region" description="Polar residues" evidence="2">
    <location>
        <begin position="2007"/>
        <end position="2020"/>
    </location>
</feature>
<dbReference type="PANTHER" id="PTHR43358:SF4">
    <property type="entry name" value="ALPHA_BETA HYDROLASE FOLD-1 DOMAIN-CONTAINING PROTEIN"/>
    <property type="match status" value="1"/>
</dbReference>
<dbReference type="GeneID" id="7837970"/>
<feature type="compositionally biased region" description="Low complexity" evidence="2">
    <location>
        <begin position="649"/>
        <end position="658"/>
    </location>
</feature>
<dbReference type="InterPro" id="IPR022742">
    <property type="entry name" value="Hydrolase_4"/>
</dbReference>
<keyword evidence="1" id="KW-0175">Coiled coil</keyword>
<feature type="compositionally biased region" description="Polar residues" evidence="2">
    <location>
        <begin position="1376"/>
        <end position="1396"/>
    </location>
</feature>
<feature type="compositionally biased region" description="Low complexity" evidence="2">
    <location>
        <begin position="1289"/>
        <end position="1317"/>
    </location>
</feature>
<dbReference type="HOGENOM" id="CLU_232628_0_0_1"/>
<dbReference type="KEGG" id="tet:TTHERM_00094160"/>
<keyword evidence="4" id="KW-0378">Hydrolase</keyword>
<accession>Q235X5</accession>
<dbReference type="eggNOG" id="KOG1552">
    <property type="taxonomic scope" value="Eukaryota"/>
</dbReference>
<feature type="region of interest" description="Disordered" evidence="2">
    <location>
        <begin position="1599"/>
        <end position="1633"/>
    </location>
</feature>
<name>Q235X5_TETTS</name>
<reference evidence="5" key="1">
    <citation type="journal article" date="2006" name="PLoS Biol.">
        <title>Macronuclear genome sequence of the ciliate Tetrahymena thermophila, a model eukaryote.</title>
        <authorList>
            <person name="Eisen J.A."/>
            <person name="Coyne R.S."/>
            <person name="Wu M."/>
            <person name="Wu D."/>
            <person name="Thiagarajan M."/>
            <person name="Wortman J.R."/>
            <person name="Badger J.H."/>
            <person name="Ren Q."/>
            <person name="Amedeo P."/>
            <person name="Jones K.M."/>
            <person name="Tallon L.J."/>
            <person name="Delcher A.L."/>
            <person name="Salzberg S.L."/>
            <person name="Silva J.C."/>
            <person name="Haas B.J."/>
            <person name="Majoros W.H."/>
            <person name="Farzad M."/>
            <person name="Carlton J.M."/>
            <person name="Smith R.K. Jr."/>
            <person name="Garg J."/>
            <person name="Pearlman R.E."/>
            <person name="Karrer K.M."/>
            <person name="Sun L."/>
            <person name="Manning G."/>
            <person name="Elde N.C."/>
            <person name="Turkewitz A.P."/>
            <person name="Asai D.J."/>
            <person name="Wilkes D.E."/>
            <person name="Wang Y."/>
            <person name="Cai H."/>
            <person name="Collins K."/>
            <person name="Stewart B.A."/>
            <person name="Lee S.R."/>
            <person name="Wilamowska K."/>
            <person name="Weinberg Z."/>
            <person name="Ruzzo W.L."/>
            <person name="Wloga D."/>
            <person name="Gaertig J."/>
            <person name="Frankel J."/>
            <person name="Tsao C.-C."/>
            <person name="Gorovsky M.A."/>
            <person name="Keeling P.J."/>
            <person name="Waller R.F."/>
            <person name="Patron N.J."/>
            <person name="Cherry J.M."/>
            <person name="Stover N.A."/>
            <person name="Krieger C.J."/>
            <person name="del Toro C."/>
            <person name="Ryder H.F."/>
            <person name="Williamson S.C."/>
            <person name="Barbeau R.A."/>
            <person name="Hamilton E.P."/>
            <person name="Orias E."/>
        </authorList>
    </citation>
    <scope>NUCLEOTIDE SEQUENCE [LARGE SCALE GENOMIC DNA]</scope>
    <source>
        <strain evidence="5">SB210</strain>
    </source>
</reference>
<dbReference type="Pfam" id="PF12146">
    <property type="entry name" value="Hydrolase_4"/>
    <property type="match status" value="1"/>
</dbReference>
<feature type="region of interest" description="Disordered" evidence="2">
    <location>
        <begin position="1192"/>
        <end position="1213"/>
    </location>
</feature>
<feature type="compositionally biased region" description="Low complexity" evidence="2">
    <location>
        <begin position="450"/>
        <end position="468"/>
    </location>
</feature>
<feature type="coiled-coil region" evidence="1">
    <location>
        <begin position="854"/>
        <end position="888"/>
    </location>
</feature>
<feature type="compositionally biased region" description="Low complexity" evidence="2">
    <location>
        <begin position="1599"/>
        <end position="1630"/>
    </location>
</feature>
<feature type="region of interest" description="Disordered" evidence="2">
    <location>
        <begin position="640"/>
        <end position="660"/>
    </location>
</feature>